<dbReference type="AlphaFoldDB" id="A0A7C8GRM6"/>
<reference evidence="2 3" key="1">
    <citation type="submission" date="2019-10" db="EMBL/GenBank/DDBJ databases">
        <title>Gracilibacillus sp. nov. isolated from rice seeds.</title>
        <authorList>
            <person name="He S."/>
        </authorList>
    </citation>
    <scope>NUCLEOTIDE SEQUENCE [LARGE SCALE GENOMIC DNA]</scope>
    <source>
        <strain evidence="2 3">TD8</strain>
    </source>
</reference>
<name>A0A7C8GRM6_9BACI</name>
<evidence type="ECO:0000313" key="3">
    <source>
        <dbReference type="Proteomes" id="UP000480246"/>
    </source>
</evidence>
<comment type="caution">
    <text evidence="2">The sequence shown here is derived from an EMBL/GenBank/DDBJ whole genome shotgun (WGS) entry which is preliminary data.</text>
</comment>
<dbReference type="RefSeq" id="WP_153405582.1">
    <property type="nucleotide sequence ID" value="NZ_ML762437.1"/>
</dbReference>
<dbReference type="Proteomes" id="UP000480246">
    <property type="component" value="Unassembled WGS sequence"/>
</dbReference>
<feature type="transmembrane region" description="Helical" evidence="1">
    <location>
        <begin position="6"/>
        <end position="28"/>
    </location>
</feature>
<protein>
    <submittedName>
        <fullName evidence="2">Uncharacterized protein</fullName>
    </submittedName>
</protein>
<keyword evidence="1" id="KW-1133">Transmembrane helix</keyword>
<dbReference type="EMBL" id="WEID01000077">
    <property type="protein sequence ID" value="KAB8129193.1"/>
    <property type="molecule type" value="Genomic_DNA"/>
</dbReference>
<keyword evidence="1" id="KW-0472">Membrane</keyword>
<evidence type="ECO:0000313" key="2">
    <source>
        <dbReference type="EMBL" id="KAB8129193.1"/>
    </source>
</evidence>
<keyword evidence="1" id="KW-0812">Transmembrane</keyword>
<dbReference type="OrthoDB" id="5349052at2"/>
<proteinExistence type="predicted"/>
<gene>
    <name evidence="2" type="ORF">F9U64_15520</name>
</gene>
<evidence type="ECO:0000256" key="1">
    <source>
        <dbReference type="SAM" id="Phobius"/>
    </source>
</evidence>
<keyword evidence="3" id="KW-1185">Reference proteome</keyword>
<organism evidence="2 3">
    <name type="scientific">Gracilibacillus oryzae</name>
    <dbReference type="NCBI Taxonomy" id="1672701"/>
    <lineage>
        <taxon>Bacteria</taxon>
        <taxon>Bacillati</taxon>
        <taxon>Bacillota</taxon>
        <taxon>Bacilli</taxon>
        <taxon>Bacillales</taxon>
        <taxon>Bacillaceae</taxon>
        <taxon>Gracilibacillus</taxon>
    </lineage>
</organism>
<accession>A0A7C8GRM6</accession>
<sequence>MSYKLFTTVFLFITMAVLLTIGAFNFWIDPLWTFSHAHEKNDVQVVIDERQQKVNQLYFGDEDYDTLLIGSSRTTYIPASEFVGWDVFNFAASDLAFQEYKGMIDFAKEQKGEFDRIIIGVDFFKSSVKESEDPVSLEPYVEKVKEPFYRWKNLLSLDVLDYSRKNYRISENDQIVELRNYNRHNTAFAKHFEQGTIEEETKAKVYKFRQQFFGDNYQYNEKMKTVMQQLKDENPNTEFIIYTTPISAPLYNAMIEEGNEEDYDRWLSDLVDVFGGVYHFMYPNSVTKDLSNYFDGHHFYPNVGEKIARTISTGEFTGDFGVYLEN</sequence>